<keyword evidence="1" id="KW-0472">Membrane</keyword>
<dbReference type="InterPro" id="IPR013783">
    <property type="entry name" value="Ig-like_fold"/>
</dbReference>
<organism evidence="5 6">
    <name type="scientific">Algoriphagus aquimarinus</name>
    <dbReference type="NCBI Taxonomy" id="237018"/>
    <lineage>
        <taxon>Bacteria</taxon>
        <taxon>Pseudomonadati</taxon>
        <taxon>Bacteroidota</taxon>
        <taxon>Cytophagia</taxon>
        <taxon>Cytophagales</taxon>
        <taxon>Cyclobacteriaceae</taxon>
        <taxon>Algoriphagus</taxon>
    </lineage>
</organism>
<dbReference type="Pfam" id="PF01345">
    <property type="entry name" value="DUF11"/>
    <property type="match status" value="1"/>
</dbReference>
<evidence type="ECO:0000259" key="2">
    <source>
        <dbReference type="Pfam" id="PF01345"/>
    </source>
</evidence>
<feature type="domain" description="DUF11" evidence="2">
    <location>
        <begin position="2306"/>
        <end position="2422"/>
    </location>
</feature>
<keyword evidence="1" id="KW-0812">Transmembrane</keyword>
<name>A0A5C7AN50_9BACT</name>
<proteinExistence type="predicted"/>
<dbReference type="NCBIfam" id="TIGR01451">
    <property type="entry name" value="B_ant_repeat"/>
    <property type="match status" value="2"/>
</dbReference>
<dbReference type="Pfam" id="PF13585">
    <property type="entry name" value="CHU_C"/>
    <property type="match status" value="1"/>
</dbReference>
<evidence type="ECO:0000256" key="1">
    <source>
        <dbReference type="SAM" id="Phobius"/>
    </source>
</evidence>
<dbReference type="InterPro" id="IPR026341">
    <property type="entry name" value="T9SS_type_B"/>
</dbReference>
<dbReference type="Gene3D" id="2.60.40.10">
    <property type="entry name" value="Immunoglobulins"/>
    <property type="match status" value="1"/>
</dbReference>
<evidence type="ECO:0000313" key="6">
    <source>
        <dbReference type="Proteomes" id="UP000321935"/>
    </source>
</evidence>
<sequence>MDQLSNYQFSSQPPKGGFLEGIKKIDRSAGLLLLLFFMASSFLLPSTGFSQGQIIGTIPIVIDPLNPPGCPQNNVNIAEIQFRQLDGTPFPAPFDPVGLELGDNVPGKIFVKYGGSTNNAYNLYAQFDVFINGVKTGATRTLCLFGGVKVPTQDGLFYFLDDFNWNYGEKIEIKNIYMTWTTGNAGDGNCTPRLQNSQCYYNPTGLIVNTPLVANFDFETNCNDFTVDFENLTTGGNPANYVYSWSFTGGTPASSEASDPQNVDFGSANSYQVTLQVTSGGIVKSIQKTVTLYGISPAAPVLTVPTPLCDATSVTITFTAVDGVEYSLNSDFSTTIAEGSFTAGVSSSGTVYARTEGTTCVSSSAFEVAPATVTPVAPVLTVPAPTCDATTVTITFTAASGVEYSLNSDFSTTITNGSFAANVNSSGTVYARTIGSTTCVSNSAFQVAPAPVTPTAPVLEVPDPLCDATTVTITFTAVDGVEYSLNSGFSTTITDGSFTAAVNSTGTVYARTTGTTCVTTSAFQVAPAPVTPTAPVLTVPAPTCDATTVTITFTAVDGVEYSLNSDFSTTITEGSYTADVNSSGTVYARTEGTTCVSSSAFEVAPAPVTPTAPVLTVPAPTCDATTVTITFTAVDGVEYSLNSDFSTTITDGSFTANVNSSGTVYARTEGTTCVSSSAFEVAPAPVTPTAPVLTVPAPTCDATTVTITFTAVDGVEYSLNSDFSTTITDGSFTANVNSLGTVYARTVGTTCVISSDYEVAPAPGSPVAPVLTVPAPLCDATTVTITFTAVDGVEYSLNSDFSTTITDGSFTANVNSSGTVYARTEGTTCVTSSGYEVAPAPVTPTAPVLDVPAPACDATTVTITFTAVDGVEYSLNSDFSTTITDGSFTANVNSSGTVYARTEGTTCVSSSDYEVAPAPVTPTAPVLTVPAPTCDATSVTITFTAVDGVEYSLNSDFSTTITDGSFDAEVDSNGTVYARTEGTTCVSSSAFQVAPAPVTPTAPVLTVPAPACDATTVTITFTAVDGVEYSLNSDFSTTIIDGSFTANVNSSGTVYARTEGTTCVSSSAFQVAQAPVTPAAPVLTVPAPTCDAPSVTISFTPDQGVEYSLNSDFSTTITDGSFTVAVNSTGTVYARTIGTTCVISSDYEVDPAPGSPAAPVLTVPAPLCDAITVTITFTALEGVEYSLNSDFSTTITDGSFTANVNSSGTVYARTEGTTCVTSSAFQVAPAPVTPTAPVLDVPAPACDATTITITFTEVDGVEYSLNSDFNTTITDGSFTANVNSSGTVYARAIGTTCVISSDYEVAPAPVTPTAPVLDVPAPTCDATTVTITFTAVDGVEYSLNSDFSTTITDGSFDAEVDSNGTVYARTEGTTCVISSGYEVAPAPVTPAAQVLTVPAPACDATTVTITFTAVDGVEYSLNSDFSTTITDGSFTANVNSSGTVYARTEGTTCVISSGYEVAPAPVTPAAPVLTVPAPLCDATTVTITFTAVDGVEYSLNSDFSTTITDGSFTVNVNSSGTVYARTEGTTCVSSSAFQVAPAPVTPTAPVLTVPAPACDATTVTITFTAVDGVEYSLNSDFSTTITDGSFTANVNSSGTVYARTEGTTCVISSGFEVAPAPVTPTAPILTVPAPTCDAPSVIITFSTEQGVEYSLNSDFSTMIAKGSFTAVVNSTGTVYARTIGTTCVISSGYEVAPAPGSPAAPVLTVPSPLCDATTVTITFTAANGVEYSLNSDFSTTISNGSFTAAVNRSGIVYARTTGTTCVTSSGYSVAPAPVTPAAPVLTVPAPACDATTITITFTAVDGVEYSLNSDFSTTISNGSFTAAVNRSGIVYARTTGTTCVTSSGYSVAPAPVTPAAPVLTVPAPACDATTITITFTAVDGVEYSLNSGFSTTITDGSFTAAVNSTGTVYARTTGTTCVTTSAFQVAPAPVTPTAPVLTVPAPTCDATTVAITFTAVDGVEYSLNSGFSTTITDGSFTSEVNNSGTVYARTIGTTCVISSDYTVAPAPLSPVAPTSDGDQVECLQDQMVALTASANVGEGLSLVWYDAPTGGNEVADPSLNAVGNVTYYAQAVNDETGCVSSTRTPVTLTIFNCAIQFVKTADVTEVKEIGQVITYTLTVTNTGNSTLTDVTITDLMTGLSDKNIGTLLPGEVKSEETSYTVTDSDLQKESILNVATVKATLPNDETIEKEASETVGVSNNQIIANDDAFGTYFLSYGGRLGNILDNDLLNGVRPDDADVDFEFTELDGIIGLLIDENGELNLIPGVNEAREYTLKYTLREVANPSNSDDALVVFRLLNDQVDLSVTKTSFEAEIFEGDEFEYEIVITNGDTPATNVVVTDNLPAGVTYISNTVTGNSTNATVNDNVSGSAITWTIPALEANATITIRVKVNAVTPGTITNTVIIGSEEDDTDDSNNQDDDVNTIKPFHIPNVITPNNDGDNDTFEIEGINIFVSTEITIFNRYGDHVFEKKNYQNDWNAPGQAAGTYFYVLTAIDKAGQPHVYKGWIQVIKSN</sequence>
<gene>
    <name evidence="5" type="ORF">ESV85_14895</name>
</gene>
<feature type="transmembrane region" description="Helical" evidence="1">
    <location>
        <begin position="29"/>
        <end position="49"/>
    </location>
</feature>
<feature type="domain" description="Ig-like" evidence="3">
    <location>
        <begin position="2014"/>
        <end position="2094"/>
    </location>
</feature>
<dbReference type="InterPro" id="IPR044023">
    <property type="entry name" value="Ig_7"/>
</dbReference>
<dbReference type="Pfam" id="PF19081">
    <property type="entry name" value="Ig_7"/>
    <property type="match status" value="1"/>
</dbReference>
<evidence type="ECO:0000259" key="4">
    <source>
        <dbReference type="Pfam" id="PF24346"/>
    </source>
</evidence>
<dbReference type="EMBL" id="VORW01000011">
    <property type="protein sequence ID" value="TXE08005.1"/>
    <property type="molecule type" value="Genomic_DNA"/>
</dbReference>
<accession>A0A5C7AN50</accession>
<dbReference type="OrthoDB" id="904955at2"/>
<evidence type="ECO:0000313" key="5">
    <source>
        <dbReference type="EMBL" id="TXE08005.1"/>
    </source>
</evidence>
<dbReference type="InterPro" id="IPR047589">
    <property type="entry name" value="DUF11_rpt"/>
</dbReference>
<dbReference type="Pfam" id="PF24346">
    <property type="entry name" value="DUF7507"/>
    <property type="match status" value="1"/>
</dbReference>
<dbReference type="RefSeq" id="WP_146918915.1">
    <property type="nucleotide sequence ID" value="NZ_VORW01000011.1"/>
</dbReference>
<reference evidence="5 6" key="1">
    <citation type="submission" date="2019-08" db="EMBL/GenBank/DDBJ databases">
        <title>Genomes sequence of Algoriphagus aquimarinus ACAM450.</title>
        <authorList>
            <person name="Bowman J.P."/>
        </authorList>
    </citation>
    <scope>NUCLEOTIDE SEQUENCE [LARGE SCALE GENOMIC DNA]</scope>
    <source>
        <strain evidence="5 6">ACAM 450</strain>
    </source>
</reference>
<dbReference type="Gene3D" id="2.60.40.1170">
    <property type="entry name" value="Mu homology domain, subdomain B"/>
    <property type="match status" value="1"/>
</dbReference>
<keyword evidence="1" id="KW-1133">Transmembrane helix</keyword>
<dbReference type="Proteomes" id="UP000321935">
    <property type="component" value="Unassembled WGS sequence"/>
</dbReference>
<dbReference type="InterPro" id="IPR055354">
    <property type="entry name" value="DUF7507"/>
</dbReference>
<dbReference type="NCBIfam" id="TIGR04131">
    <property type="entry name" value="Bac_Flav_CTERM"/>
    <property type="match status" value="1"/>
</dbReference>
<comment type="caution">
    <text evidence="5">The sequence shown here is derived from an EMBL/GenBank/DDBJ whole genome shotgun (WGS) entry which is preliminary data.</text>
</comment>
<feature type="domain" description="DUF7507" evidence="4">
    <location>
        <begin position="2098"/>
        <end position="2193"/>
    </location>
</feature>
<dbReference type="InterPro" id="IPR001434">
    <property type="entry name" value="OmcB-like_DUF11"/>
</dbReference>
<evidence type="ECO:0000259" key="3">
    <source>
        <dbReference type="Pfam" id="PF19081"/>
    </source>
</evidence>
<protein>
    <submittedName>
        <fullName evidence="5">DUF11 domain-containing protein</fullName>
    </submittedName>
</protein>